<dbReference type="InterPro" id="IPR050624">
    <property type="entry name" value="HTH-type_Tx_Regulator"/>
</dbReference>
<feature type="DNA-binding region" description="H-T-H motif" evidence="2">
    <location>
        <begin position="36"/>
        <end position="55"/>
    </location>
</feature>
<dbReference type="OrthoDB" id="5816932at2"/>
<dbReference type="PANTHER" id="PTHR43479:SF11">
    <property type="entry name" value="ACREF_ENVCD OPERON REPRESSOR-RELATED"/>
    <property type="match status" value="1"/>
</dbReference>
<evidence type="ECO:0000256" key="2">
    <source>
        <dbReference type="PROSITE-ProRule" id="PRU00335"/>
    </source>
</evidence>
<dbReference type="AlphaFoldDB" id="A0A075K2G8"/>
<dbReference type="Pfam" id="PF00440">
    <property type="entry name" value="TetR_N"/>
    <property type="match status" value="1"/>
</dbReference>
<dbReference type="GO" id="GO:0003677">
    <property type="term" value="F:DNA binding"/>
    <property type="evidence" value="ECO:0007669"/>
    <property type="project" value="UniProtKB-UniRule"/>
</dbReference>
<keyword evidence="5" id="KW-1185">Reference proteome</keyword>
<dbReference type="PANTHER" id="PTHR43479">
    <property type="entry name" value="ACREF/ENVCD OPERON REPRESSOR-RELATED"/>
    <property type="match status" value="1"/>
</dbReference>
<dbReference type="RefSeq" id="WP_019466707.1">
    <property type="nucleotide sequence ID" value="NZ_ALOY01000177.1"/>
</dbReference>
<sequence length="202" mass="23231">MARKRLTREESRDQTHQRLLEAAASVIAKKGFAAASVEDITAQAGYTRGAFYSNFKSKAELFIELLSQDHQCVREDLHEILEAPISLEAVEQRITQYYLRVYRDEKNFILWAEARLLALRDAKFRARLNAYCVEKRDDIAEVIERFYQMRGTKPPAPPKDLAFGTMALVDGMRFFNETIPKELPDEAAQNTLGVIFNSTFFK</sequence>
<accession>A0A075K2G8</accession>
<evidence type="ECO:0000256" key="1">
    <source>
        <dbReference type="ARBA" id="ARBA00023125"/>
    </source>
</evidence>
<dbReference type="PATRIC" id="fig|1217721.7.peg.3133"/>
<dbReference type="STRING" id="1217721.HY57_15300"/>
<dbReference type="InterPro" id="IPR001647">
    <property type="entry name" value="HTH_TetR"/>
</dbReference>
<protein>
    <submittedName>
        <fullName evidence="4">TetR family transcriptional regulator</fullName>
    </submittedName>
</protein>
<dbReference type="SUPFAM" id="SSF48498">
    <property type="entry name" value="Tetracyclin repressor-like, C-terminal domain"/>
    <property type="match status" value="1"/>
</dbReference>
<organism evidence="4 5">
    <name type="scientific">Dyella japonica A8</name>
    <dbReference type="NCBI Taxonomy" id="1217721"/>
    <lineage>
        <taxon>Bacteria</taxon>
        <taxon>Pseudomonadati</taxon>
        <taxon>Pseudomonadota</taxon>
        <taxon>Gammaproteobacteria</taxon>
        <taxon>Lysobacterales</taxon>
        <taxon>Rhodanobacteraceae</taxon>
        <taxon>Dyella</taxon>
    </lineage>
</organism>
<dbReference type="Proteomes" id="UP000027987">
    <property type="component" value="Chromosome"/>
</dbReference>
<name>A0A075K2G8_9GAMM</name>
<evidence type="ECO:0000259" key="3">
    <source>
        <dbReference type="PROSITE" id="PS50977"/>
    </source>
</evidence>
<gene>
    <name evidence="4" type="ORF">HY57_15300</name>
</gene>
<dbReference type="InterPro" id="IPR009057">
    <property type="entry name" value="Homeodomain-like_sf"/>
</dbReference>
<dbReference type="EMBL" id="CP008884">
    <property type="protein sequence ID" value="AIF48501.1"/>
    <property type="molecule type" value="Genomic_DNA"/>
</dbReference>
<dbReference type="SUPFAM" id="SSF46689">
    <property type="entry name" value="Homeodomain-like"/>
    <property type="match status" value="1"/>
</dbReference>
<dbReference type="HOGENOM" id="CLU_069356_15_11_6"/>
<dbReference type="InterPro" id="IPR036271">
    <property type="entry name" value="Tet_transcr_reg_TetR-rel_C_sf"/>
</dbReference>
<reference evidence="4 5" key="1">
    <citation type="submission" date="2014-07" db="EMBL/GenBank/DDBJ databases">
        <title>Complete Genome Sequence of Dyella japonica Strain A8 Isolated from Malaysian Tropical Soil.</title>
        <authorList>
            <person name="Hui R.K.H."/>
            <person name="Chen J.-W."/>
            <person name="Chan K.-G."/>
            <person name="Leung F.C.C."/>
        </authorList>
    </citation>
    <scope>NUCLEOTIDE SEQUENCE [LARGE SCALE GENOMIC DNA]</scope>
    <source>
        <strain evidence="4 5">A8</strain>
    </source>
</reference>
<dbReference type="PROSITE" id="PS50977">
    <property type="entry name" value="HTH_TETR_2"/>
    <property type="match status" value="1"/>
</dbReference>
<proteinExistence type="predicted"/>
<dbReference type="KEGG" id="dja:HY57_15300"/>
<feature type="domain" description="HTH tetR-type" evidence="3">
    <location>
        <begin position="13"/>
        <end position="73"/>
    </location>
</feature>
<dbReference type="Gene3D" id="1.10.357.10">
    <property type="entry name" value="Tetracycline Repressor, domain 2"/>
    <property type="match status" value="1"/>
</dbReference>
<evidence type="ECO:0000313" key="5">
    <source>
        <dbReference type="Proteomes" id="UP000027987"/>
    </source>
</evidence>
<keyword evidence="1 2" id="KW-0238">DNA-binding</keyword>
<evidence type="ECO:0000313" key="4">
    <source>
        <dbReference type="EMBL" id="AIF48501.1"/>
    </source>
</evidence>
<dbReference type="PRINTS" id="PR00455">
    <property type="entry name" value="HTHTETR"/>
</dbReference>